<dbReference type="EMBL" id="JYDT01000013">
    <property type="protein sequence ID" value="KRY91517.1"/>
    <property type="molecule type" value="Genomic_DNA"/>
</dbReference>
<organism evidence="1 3">
    <name type="scientific">Trichinella pseudospiralis</name>
    <name type="common">Parasitic roundworm</name>
    <dbReference type="NCBI Taxonomy" id="6337"/>
    <lineage>
        <taxon>Eukaryota</taxon>
        <taxon>Metazoa</taxon>
        <taxon>Ecdysozoa</taxon>
        <taxon>Nematoda</taxon>
        <taxon>Enoplea</taxon>
        <taxon>Dorylaimia</taxon>
        <taxon>Trichinellida</taxon>
        <taxon>Trichinellidae</taxon>
        <taxon>Trichinella</taxon>
    </lineage>
</organism>
<dbReference type="Proteomes" id="UP000054995">
    <property type="component" value="Unassembled WGS sequence"/>
</dbReference>
<proteinExistence type="predicted"/>
<protein>
    <submittedName>
        <fullName evidence="1">Uncharacterized protein</fullName>
    </submittedName>
</protein>
<accession>A0A0V1F3D9</accession>
<gene>
    <name evidence="2" type="ORF">T4D_3611</name>
    <name evidence="1" type="ORF">T4D_3682</name>
</gene>
<keyword evidence="3" id="KW-1185">Reference proteome</keyword>
<name>A0A0V1F3D9_TRIPS</name>
<evidence type="ECO:0000313" key="2">
    <source>
        <dbReference type="EMBL" id="KRY91517.1"/>
    </source>
</evidence>
<evidence type="ECO:0000313" key="1">
    <source>
        <dbReference type="EMBL" id="KRY80580.1"/>
    </source>
</evidence>
<reference evidence="1 3" key="1">
    <citation type="submission" date="2015-01" db="EMBL/GenBank/DDBJ databases">
        <title>Evolution of Trichinella species and genotypes.</title>
        <authorList>
            <person name="Korhonen P.K."/>
            <person name="Edoardo P."/>
            <person name="Giuseppe L.R."/>
            <person name="Gasser R.B."/>
        </authorList>
    </citation>
    <scope>NUCLEOTIDE SEQUENCE [LARGE SCALE GENOMIC DNA]</scope>
    <source>
        <strain evidence="1">ISS470</strain>
    </source>
</reference>
<sequence length="268" mass="30989">MERERERGKETLTIPTFHFIELEVAFLNLHIREATSNCRWYLAARSLPLKPSPAVGLCQQPTSHKCMDSKQLLLIPMRRNIQCIFIEDCIPKDSCYYPSPLIFGIKSSAVALPDNNCRSKSRDQVYTFARSTQIRIPCYSAKLETGFDLYQLKVLIGKRLFFFFFFFPVSVWTVRDIRISRLACQSSSLLEKILVCLYAVYLEIQCKVVSANKVLHHNSKRGRCEREVGIRWHRFCDSIRLLKTSKLVRTSLDISRLPLSNALGNPFT</sequence>
<comment type="caution">
    <text evidence="1">The sequence shown here is derived from an EMBL/GenBank/DDBJ whole genome shotgun (WGS) entry which is preliminary data.</text>
</comment>
<dbReference type="AlphaFoldDB" id="A0A0V1F3D9"/>
<evidence type="ECO:0000313" key="3">
    <source>
        <dbReference type="Proteomes" id="UP000054995"/>
    </source>
</evidence>
<dbReference type="EMBL" id="JYDT01000413">
    <property type="protein sequence ID" value="KRY80580.1"/>
    <property type="molecule type" value="Genomic_DNA"/>
</dbReference>